<dbReference type="GO" id="GO:0102210">
    <property type="term" value="F:rhamnogalacturonan endolyase activity"/>
    <property type="evidence" value="ECO:0007669"/>
    <property type="project" value="UniProtKB-EC"/>
</dbReference>
<reference evidence="14" key="1">
    <citation type="submission" date="2015-09" db="EMBL/GenBank/DDBJ databases">
        <authorList>
            <person name="Fill T.P."/>
            <person name="Baretta J.F."/>
            <person name="de Almeida L.G."/>
            <person name="Rocha M."/>
            <person name="de Souza D.H."/>
            <person name="Malavazi I."/>
            <person name="Cerdeira L.T."/>
            <person name="Hong H."/>
            <person name="Samborskyy M."/>
            <person name="de Vasconcelos A.T."/>
            <person name="Leadlay P."/>
            <person name="Rodrigues-Filho E."/>
        </authorList>
    </citation>
    <scope>NUCLEOTIDE SEQUENCE [LARGE SCALE GENOMIC DNA]</scope>
    <source>
        <strain evidence="14">LaBioMMi 136</strain>
    </source>
</reference>
<evidence type="ECO:0000256" key="7">
    <source>
        <dbReference type="ARBA" id="ARBA00023239"/>
    </source>
</evidence>
<keyword evidence="8" id="KW-0119">Carbohydrate metabolism</keyword>
<comment type="similarity">
    <text evidence="3">Belongs to the polysaccharide lyase 4 family.</text>
</comment>
<evidence type="ECO:0000313" key="13">
    <source>
        <dbReference type="EMBL" id="OOQ88014.1"/>
    </source>
</evidence>
<evidence type="ECO:0000256" key="5">
    <source>
        <dbReference type="ARBA" id="ARBA00022525"/>
    </source>
</evidence>
<dbReference type="InterPro" id="IPR013784">
    <property type="entry name" value="Carb-bd-like_fold"/>
</dbReference>
<name>A0A1S9RR58_PENBI</name>
<dbReference type="Gene3D" id="2.60.120.260">
    <property type="entry name" value="Galactose-binding domain-like"/>
    <property type="match status" value="1"/>
</dbReference>
<protein>
    <recommendedName>
        <fullName evidence="4">rhamnogalacturonan endolyase</fullName>
        <ecNumber evidence="4">4.2.2.23</ecNumber>
    </recommendedName>
</protein>
<comment type="catalytic activity">
    <reaction evidence="1">
        <text>Endotype eliminative cleavage of L-alpha-rhamnopyranosyl-(1-&gt;4)-alpha-D-galactopyranosyluronic acid bonds of rhamnogalacturonan I domains in ramified hairy regions of pectin leaving L-rhamnopyranose at the reducing end and 4-deoxy-4,5-unsaturated D-galactopyranosyluronic acid at the non-reducing end.</text>
        <dbReference type="EC" id="4.2.2.23"/>
    </reaction>
</comment>
<feature type="domain" description="Rhamnogalacturonan lyase" evidence="11">
    <location>
        <begin position="416"/>
        <end position="574"/>
    </location>
</feature>
<keyword evidence="5" id="KW-0964">Secreted</keyword>
<dbReference type="Pfam" id="PF14686">
    <property type="entry name" value="fn3_3"/>
    <property type="match status" value="1"/>
</dbReference>
<dbReference type="EC" id="4.2.2.23" evidence="4"/>
<evidence type="ECO:0000256" key="10">
    <source>
        <dbReference type="SAM" id="SignalP"/>
    </source>
</evidence>
<proteinExistence type="inferred from homology"/>
<dbReference type="SUPFAM" id="SSF49785">
    <property type="entry name" value="Galactose-binding domain-like"/>
    <property type="match status" value="1"/>
</dbReference>
<dbReference type="InterPro" id="IPR051850">
    <property type="entry name" value="Polysacch_Lyase_4"/>
</dbReference>
<evidence type="ECO:0000256" key="4">
    <source>
        <dbReference type="ARBA" id="ARBA00012437"/>
    </source>
</evidence>
<evidence type="ECO:0000256" key="8">
    <source>
        <dbReference type="ARBA" id="ARBA00023277"/>
    </source>
</evidence>
<dbReference type="GO" id="GO:0005576">
    <property type="term" value="C:extracellular region"/>
    <property type="evidence" value="ECO:0007669"/>
    <property type="project" value="UniProtKB-SubCell"/>
</dbReference>
<dbReference type="SUPFAM" id="SSF74650">
    <property type="entry name" value="Galactose mutarotase-like"/>
    <property type="match status" value="1"/>
</dbReference>
<gene>
    <name evidence="13" type="ORF">PEBR_14586</name>
</gene>
<evidence type="ECO:0000256" key="1">
    <source>
        <dbReference type="ARBA" id="ARBA00001324"/>
    </source>
</evidence>
<comment type="caution">
    <text evidence="13">The sequence shown here is derived from an EMBL/GenBank/DDBJ whole genome shotgun (WGS) entry which is preliminary data.</text>
</comment>
<evidence type="ECO:0000256" key="6">
    <source>
        <dbReference type="ARBA" id="ARBA00022729"/>
    </source>
</evidence>
<dbReference type="SUPFAM" id="SSF49452">
    <property type="entry name" value="Starch-binding domain-like"/>
    <property type="match status" value="1"/>
</dbReference>
<dbReference type="Proteomes" id="UP000190744">
    <property type="component" value="Unassembled WGS sequence"/>
</dbReference>
<evidence type="ECO:0000256" key="9">
    <source>
        <dbReference type="ARBA" id="ARBA00023326"/>
    </source>
</evidence>
<keyword evidence="6 10" id="KW-0732">Signal</keyword>
<dbReference type="PANTHER" id="PTHR32018">
    <property type="entry name" value="RHAMNOGALACTURONATE LYASE FAMILY PROTEIN"/>
    <property type="match status" value="1"/>
</dbReference>
<dbReference type="GO" id="GO:0000272">
    <property type="term" value="P:polysaccharide catabolic process"/>
    <property type="evidence" value="ECO:0007669"/>
    <property type="project" value="UniProtKB-KW"/>
</dbReference>
<dbReference type="Gene3D" id="2.60.40.1120">
    <property type="entry name" value="Carboxypeptidase-like, regulatory domain"/>
    <property type="match status" value="1"/>
</dbReference>
<evidence type="ECO:0000259" key="11">
    <source>
        <dbReference type="Pfam" id="PF14683"/>
    </source>
</evidence>
<dbReference type="EMBL" id="LJBN01000121">
    <property type="protein sequence ID" value="OOQ88014.1"/>
    <property type="molecule type" value="Genomic_DNA"/>
</dbReference>
<dbReference type="PANTHER" id="PTHR32018:SF1">
    <property type="entry name" value="RHAMNOGALACTURONAN ENDOLYASE"/>
    <property type="match status" value="1"/>
</dbReference>
<evidence type="ECO:0000259" key="12">
    <source>
        <dbReference type="Pfam" id="PF14686"/>
    </source>
</evidence>
<evidence type="ECO:0000313" key="14">
    <source>
        <dbReference type="Proteomes" id="UP000190744"/>
    </source>
</evidence>
<keyword evidence="7 13" id="KW-0456">Lyase</keyword>
<dbReference type="InterPro" id="IPR014718">
    <property type="entry name" value="GH-type_carb-bd"/>
</dbReference>
<dbReference type="InterPro" id="IPR029411">
    <property type="entry name" value="RG-lyase_III"/>
</dbReference>
<feature type="domain" description="Rhamnogalacturonan lyase" evidence="12">
    <location>
        <begin position="323"/>
        <end position="403"/>
    </location>
</feature>
<dbReference type="CDD" id="cd10316">
    <property type="entry name" value="RGL4_M"/>
    <property type="match status" value="1"/>
</dbReference>
<accession>A0A1S9RR58</accession>
<organism evidence="13 14">
    <name type="scientific">Penicillium brasilianum</name>
    <dbReference type="NCBI Taxonomy" id="104259"/>
    <lineage>
        <taxon>Eukaryota</taxon>
        <taxon>Fungi</taxon>
        <taxon>Dikarya</taxon>
        <taxon>Ascomycota</taxon>
        <taxon>Pezizomycotina</taxon>
        <taxon>Eurotiomycetes</taxon>
        <taxon>Eurotiomycetidae</taxon>
        <taxon>Eurotiales</taxon>
        <taxon>Aspergillaceae</taxon>
        <taxon>Penicillium</taxon>
    </lineage>
</organism>
<evidence type="ECO:0000256" key="2">
    <source>
        <dbReference type="ARBA" id="ARBA00004613"/>
    </source>
</evidence>
<feature type="chain" id="PRO_5012707220" description="rhamnogalacturonan endolyase" evidence="10">
    <location>
        <begin position="19"/>
        <end position="576"/>
    </location>
</feature>
<evidence type="ECO:0000256" key="3">
    <source>
        <dbReference type="ARBA" id="ARBA00010418"/>
    </source>
</evidence>
<dbReference type="InterPro" id="IPR011013">
    <property type="entry name" value="Gal_mutarotase_sf_dom"/>
</dbReference>
<dbReference type="InterPro" id="IPR008979">
    <property type="entry name" value="Galactose-bd-like_sf"/>
</dbReference>
<dbReference type="AlphaFoldDB" id="A0A1S9RR58"/>
<sequence>MKGLLLSVASLLFSIVKALPSKSATGPFLTQVDNTTWVLGNEIWNVTQEQIYGVKLMYKEKDCVGEAVGHYVSYNLTPDEDGAASNLQWTSASITKRGTYQGKSYIDVSFTAAEGDMHWVIFSGLSGAYQYFVNHALPTLGEFRTLWRLDNSTFTKGRTDIKDEELPPLSEYLSQNKVQDETWLKPDGSGYITKYDFTAWSRNQDFFGVYGDGFGSWYINAGKDYYNGDHLKQELMVHRESSTGDAVQLNMIHGTHFMASSSDVFPDGKMWGPWLWYLNDGDKKDAAKRAAKEFSSWPYSWLDDEDYHSRGVVKGKIVLSDGRPASNAAVFLGDNNPSKTSLDMGSTYYYTAYADKHGNFEFSDVRAATYGLQAWSNGSSIADVTTSFLQNDVTVKKSAKTNLGSLTWEVSSKTKLFQIGDFDRYSYGFLHGGAPHQHALVASCPANLTYTIGESETSDWCFGQTYKGNWTVRFKAGAASETAAPNLIVSLAGYSSGASTNILANGVQIGNMTSGSSLLPSDPCLYRSATGAGEWHLLEYSFDKDLIKEGWNELTFNMVRNTTWHGFMWDSVVLEW</sequence>
<feature type="signal peptide" evidence="10">
    <location>
        <begin position="1"/>
        <end position="18"/>
    </location>
</feature>
<dbReference type="InterPro" id="IPR029413">
    <property type="entry name" value="RG-lyase_II"/>
</dbReference>
<dbReference type="Gene3D" id="2.70.98.10">
    <property type="match status" value="1"/>
</dbReference>
<comment type="subcellular location">
    <subcellularLocation>
        <location evidence="2">Secreted</location>
    </subcellularLocation>
</comment>
<dbReference type="CDD" id="cd10320">
    <property type="entry name" value="RGL4_N"/>
    <property type="match status" value="1"/>
</dbReference>
<dbReference type="Pfam" id="PF14683">
    <property type="entry name" value="CBM-like"/>
    <property type="match status" value="1"/>
</dbReference>
<keyword evidence="9" id="KW-0624">Polysaccharide degradation</keyword>
<dbReference type="GO" id="GO:0030246">
    <property type="term" value="F:carbohydrate binding"/>
    <property type="evidence" value="ECO:0007669"/>
    <property type="project" value="InterPro"/>
</dbReference>